<evidence type="ECO:0000313" key="4">
    <source>
        <dbReference type="Proteomes" id="UP000773850"/>
    </source>
</evidence>
<gene>
    <name evidence="2" type="ORF">B4114_3063</name>
    <name evidence="1" type="ORF">GS8_3012</name>
</gene>
<reference evidence="1 4" key="2">
    <citation type="submission" date="2016-03" db="EMBL/GenBank/DDBJ databases">
        <title>Spore heat resistance.</title>
        <authorList>
            <person name="Boekhorst J."/>
            <person name="Berendsen E.M."/>
            <person name="Wells-Bennik M.H."/>
            <person name="Kuipers O.P."/>
        </authorList>
    </citation>
    <scope>NUCLEOTIDE SEQUENCE [LARGE SCALE GENOMIC DNA]</scope>
    <source>
        <strain evidence="1 4">GS8</strain>
    </source>
</reference>
<keyword evidence="4" id="KW-1185">Reference proteome</keyword>
<evidence type="ECO:0000313" key="3">
    <source>
        <dbReference type="Proteomes" id="UP000075517"/>
    </source>
</evidence>
<name>A0A150ND31_GEOSE</name>
<evidence type="ECO:0000313" key="1">
    <source>
        <dbReference type="EMBL" id="KAF6509481.1"/>
    </source>
</evidence>
<sequence length="41" mass="4450">MGFTFSVLKHHVRLVAALITKGFSGTLTVLDDAIKNQPHAD</sequence>
<dbReference type="Proteomes" id="UP000773850">
    <property type="component" value="Unassembled WGS sequence"/>
</dbReference>
<protein>
    <submittedName>
        <fullName evidence="2">Uncharacterized protein</fullName>
    </submittedName>
</protein>
<dbReference type="EMBL" id="LUCS01000030">
    <property type="protein sequence ID" value="KAF6509481.1"/>
    <property type="molecule type" value="Genomic_DNA"/>
</dbReference>
<accession>A0A150ND31</accession>
<dbReference type="AlphaFoldDB" id="A0A150ND31"/>
<comment type="caution">
    <text evidence="2">The sequence shown here is derived from an EMBL/GenBank/DDBJ whole genome shotgun (WGS) entry which is preliminary data.</text>
</comment>
<organism evidence="2 3">
    <name type="scientific">Geobacillus stearothermophilus</name>
    <name type="common">Bacillus stearothermophilus</name>
    <dbReference type="NCBI Taxonomy" id="1422"/>
    <lineage>
        <taxon>Bacteria</taxon>
        <taxon>Bacillati</taxon>
        <taxon>Bacillota</taxon>
        <taxon>Bacilli</taxon>
        <taxon>Bacillales</taxon>
        <taxon>Anoxybacillaceae</taxon>
        <taxon>Geobacillus</taxon>
    </lineage>
</organism>
<dbReference type="Proteomes" id="UP000075517">
    <property type="component" value="Unassembled WGS sequence"/>
</dbReference>
<proteinExistence type="predicted"/>
<evidence type="ECO:0000313" key="2">
    <source>
        <dbReference type="EMBL" id="KYD34603.1"/>
    </source>
</evidence>
<dbReference type="PATRIC" id="fig|1422.17.peg.2520"/>
<reference evidence="2 3" key="1">
    <citation type="submission" date="2016-01" db="EMBL/GenBank/DDBJ databases">
        <title>Draft Genome Sequences of Seven Thermophilic Sporeformers Isolated from Foods.</title>
        <authorList>
            <person name="Berendsen E.M."/>
            <person name="Wells-Bennik M.H."/>
            <person name="Krawcyk A.O."/>
            <person name="De Jong A."/>
            <person name="Holsappel S."/>
            <person name="Eijlander R.T."/>
            <person name="Kuipers O.P."/>
        </authorList>
    </citation>
    <scope>NUCLEOTIDE SEQUENCE [LARGE SCALE GENOMIC DNA]</scope>
    <source>
        <strain evidence="2 3">B4114</strain>
    </source>
</reference>
<dbReference type="EMBL" id="LQYY01000038">
    <property type="protein sequence ID" value="KYD34603.1"/>
    <property type="molecule type" value="Genomic_DNA"/>
</dbReference>